<evidence type="ECO:0000256" key="3">
    <source>
        <dbReference type="ARBA" id="ARBA00013194"/>
    </source>
</evidence>
<dbReference type="FunFam" id="3.10.50.40:FF:000001">
    <property type="entry name" value="Trigger factor"/>
    <property type="match status" value="1"/>
</dbReference>
<dbReference type="InterPro" id="IPR036611">
    <property type="entry name" value="Trigger_fac_ribosome-bd_sf"/>
</dbReference>
<keyword evidence="8 12" id="KW-0413">Isomerase</keyword>
<evidence type="ECO:0000256" key="10">
    <source>
        <dbReference type="ARBA" id="ARBA00024849"/>
    </source>
</evidence>
<keyword evidence="12" id="KW-0963">Cytoplasm</keyword>
<evidence type="ECO:0000256" key="1">
    <source>
        <dbReference type="ARBA" id="ARBA00000971"/>
    </source>
</evidence>
<dbReference type="EMBL" id="JBBFKC010000001">
    <property type="protein sequence ID" value="MEJ3689703.1"/>
    <property type="molecule type" value="Genomic_DNA"/>
</dbReference>
<keyword evidence="9 12" id="KW-0131">Cell cycle</keyword>
<comment type="domain">
    <text evidence="12">Consists of 3 domains; the N-terminus binds the ribosome, the middle domain has PPIase activity, while the C-terminus has intrinsic chaperone activity on its own.</text>
</comment>
<dbReference type="GO" id="GO:0003755">
    <property type="term" value="F:peptidyl-prolyl cis-trans isomerase activity"/>
    <property type="evidence" value="ECO:0007669"/>
    <property type="project" value="UniProtKB-UniRule"/>
</dbReference>
<evidence type="ECO:0000256" key="14">
    <source>
        <dbReference type="RuleBase" id="RU003914"/>
    </source>
</evidence>
<reference evidence="16 17" key="1">
    <citation type="submission" date="2024-03" db="EMBL/GenBank/DDBJ databases">
        <authorList>
            <person name="Plomp N."/>
            <person name="Harmsen H.J."/>
        </authorList>
    </citation>
    <scope>NUCLEOTIDE SEQUENCE [LARGE SCALE GENOMIC DNA]</scope>
    <source>
        <strain evidence="16 17">HTF-76H</strain>
    </source>
</reference>
<dbReference type="InterPro" id="IPR037041">
    <property type="entry name" value="Trigger_fac_C_sf"/>
</dbReference>
<comment type="caution">
    <text evidence="16">The sequence shown here is derived from an EMBL/GenBank/DDBJ whole genome shotgun (WGS) entry which is preliminary data.</text>
</comment>
<dbReference type="SUPFAM" id="SSF109998">
    <property type="entry name" value="Triger factor/SurA peptide-binding domain-like"/>
    <property type="match status" value="1"/>
</dbReference>
<comment type="subcellular location">
    <subcellularLocation>
        <location evidence="12">Cytoplasm</location>
    </subcellularLocation>
    <text evidence="12">About half TF is bound to the ribosome near the polypeptide exit tunnel while the other half is free in the cytoplasm.</text>
</comment>
<comment type="catalytic activity">
    <reaction evidence="1 12 13">
        <text>[protein]-peptidylproline (omega=180) = [protein]-peptidylproline (omega=0)</text>
        <dbReference type="Rhea" id="RHEA:16237"/>
        <dbReference type="Rhea" id="RHEA-COMP:10747"/>
        <dbReference type="Rhea" id="RHEA-COMP:10748"/>
        <dbReference type="ChEBI" id="CHEBI:83833"/>
        <dbReference type="ChEBI" id="CHEBI:83834"/>
        <dbReference type="EC" id="5.2.1.8"/>
    </reaction>
</comment>
<dbReference type="GO" id="GO:0006457">
    <property type="term" value="P:protein folding"/>
    <property type="evidence" value="ECO:0007669"/>
    <property type="project" value="UniProtKB-UniRule"/>
</dbReference>
<keyword evidence="17" id="KW-1185">Reference proteome</keyword>
<evidence type="ECO:0000256" key="13">
    <source>
        <dbReference type="PROSITE-ProRule" id="PRU00277"/>
    </source>
</evidence>
<evidence type="ECO:0000256" key="12">
    <source>
        <dbReference type="HAMAP-Rule" id="MF_00303"/>
    </source>
</evidence>
<evidence type="ECO:0000256" key="5">
    <source>
        <dbReference type="ARBA" id="ARBA00022618"/>
    </source>
</evidence>
<protein>
    <recommendedName>
        <fullName evidence="4 12">Trigger factor</fullName>
        <shortName evidence="12">TF</shortName>
        <ecNumber evidence="3 12">5.2.1.8</ecNumber>
    </recommendedName>
    <alternativeName>
        <fullName evidence="11 12">PPIase</fullName>
    </alternativeName>
</protein>
<gene>
    <name evidence="12 16" type="primary">tig</name>
    <name evidence="16" type="ORF">WF787_00475</name>
</gene>
<dbReference type="InterPro" id="IPR005215">
    <property type="entry name" value="Trig_fac"/>
</dbReference>
<name>A0AB35XWR8_9FIRM</name>
<dbReference type="InterPro" id="IPR046357">
    <property type="entry name" value="PPIase_dom_sf"/>
</dbReference>
<accession>A0AB35XWR8</accession>
<dbReference type="Gene3D" id="3.10.50.40">
    <property type="match status" value="1"/>
</dbReference>
<dbReference type="Proteomes" id="UP001379600">
    <property type="component" value="Unassembled WGS sequence"/>
</dbReference>
<proteinExistence type="inferred from homology"/>
<dbReference type="AlphaFoldDB" id="A0AB35XWR8"/>
<evidence type="ECO:0000256" key="9">
    <source>
        <dbReference type="ARBA" id="ARBA00023306"/>
    </source>
</evidence>
<evidence type="ECO:0000313" key="17">
    <source>
        <dbReference type="Proteomes" id="UP001379600"/>
    </source>
</evidence>
<dbReference type="InterPro" id="IPR008880">
    <property type="entry name" value="Trigger_fac_C"/>
</dbReference>
<organism evidence="16 17">
    <name type="scientific">Faecalibacterium taiwanense</name>
    <dbReference type="NCBI Taxonomy" id="3030638"/>
    <lineage>
        <taxon>Bacteria</taxon>
        <taxon>Bacillati</taxon>
        <taxon>Bacillota</taxon>
        <taxon>Clostridia</taxon>
        <taxon>Eubacteriales</taxon>
        <taxon>Oscillospiraceae</taxon>
        <taxon>Faecalibacterium</taxon>
    </lineage>
</organism>
<evidence type="ECO:0000256" key="7">
    <source>
        <dbReference type="ARBA" id="ARBA00023186"/>
    </source>
</evidence>
<dbReference type="Pfam" id="PF05697">
    <property type="entry name" value="Trigger_N"/>
    <property type="match status" value="1"/>
</dbReference>
<feature type="domain" description="PPIase FKBP-type" evidence="15">
    <location>
        <begin position="167"/>
        <end position="247"/>
    </location>
</feature>
<dbReference type="EC" id="5.2.1.8" evidence="3 12"/>
<evidence type="ECO:0000256" key="8">
    <source>
        <dbReference type="ARBA" id="ARBA00023235"/>
    </source>
</evidence>
<dbReference type="GO" id="GO:0005737">
    <property type="term" value="C:cytoplasm"/>
    <property type="evidence" value="ECO:0007669"/>
    <property type="project" value="UniProtKB-SubCell"/>
</dbReference>
<dbReference type="SUPFAM" id="SSF102735">
    <property type="entry name" value="Trigger factor ribosome-binding domain"/>
    <property type="match status" value="1"/>
</dbReference>
<evidence type="ECO:0000256" key="6">
    <source>
        <dbReference type="ARBA" id="ARBA00023110"/>
    </source>
</evidence>
<evidence type="ECO:0000259" key="15">
    <source>
        <dbReference type="PROSITE" id="PS50059"/>
    </source>
</evidence>
<dbReference type="InterPro" id="IPR001179">
    <property type="entry name" value="PPIase_FKBP_dom"/>
</dbReference>
<dbReference type="RefSeq" id="WP_337678569.1">
    <property type="nucleotide sequence ID" value="NZ_JBBFKB010000074.1"/>
</dbReference>
<dbReference type="PROSITE" id="PS50059">
    <property type="entry name" value="FKBP_PPIASE"/>
    <property type="match status" value="1"/>
</dbReference>
<dbReference type="GO" id="GO:0051301">
    <property type="term" value="P:cell division"/>
    <property type="evidence" value="ECO:0007669"/>
    <property type="project" value="UniProtKB-KW"/>
</dbReference>
<dbReference type="Gene3D" id="3.30.70.1050">
    <property type="entry name" value="Trigger factor ribosome-binding domain"/>
    <property type="match status" value="1"/>
</dbReference>
<dbReference type="Gene3D" id="1.10.3120.10">
    <property type="entry name" value="Trigger factor, C-terminal domain"/>
    <property type="match status" value="1"/>
</dbReference>
<dbReference type="Pfam" id="PF05698">
    <property type="entry name" value="Trigger_C"/>
    <property type="match status" value="1"/>
</dbReference>
<comment type="function">
    <text evidence="10 12">Involved in protein export. Acts as a chaperone by maintaining the newly synthesized protein in an open conformation. Functions as a peptidyl-prolyl cis-trans isomerase.</text>
</comment>
<dbReference type="HAMAP" id="MF_00303">
    <property type="entry name" value="Trigger_factor_Tig"/>
    <property type="match status" value="1"/>
</dbReference>
<dbReference type="InterPro" id="IPR008881">
    <property type="entry name" value="Trigger_fac_ribosome-bd_bac"/>
</dbReference>
<dbReference type="Pfam" id="PF00254">
    <property type="entry name" value="FKBP_C"/>
    <property type="match status" value="1"/>
</dbReference>
<evidence type="ECO:0000313" key="16">
    <source>
        <dbReference type="EMBL" id="MEJ3689703.1"/>
    </source>
</evidence>
<dbReference type="InterPro" id="IPR027304">
    <property type="entry name" value="Trigger_fact/SurA_dom_sf"/>
</dbReference>
<evidence type="ECO:0000256" key="4">
    <source>
        <dbReference type="ARBA" id="ARBA00016902"/>
    </source>
</evidence>
<dbReference type="SUPFAM" id="SSF54534">
    <property type="entry name" value="FKBP-like"/>
    <property type="match status" value="1"/>
</dbReference>
<evidence type="ECO:0000256" key="2">
    <source>
        <dbReference type="ARBA" id="ARBA00005464"/>
    </source>
</evidence>
<dbReference type="PIRSF" id="PIRSF003095">
    <property type="entry name" value="Trigger_factor"/>
    <property type="match status" value="1"/>
</dbReference>
<dbReference type="GO" id="GO:0015031">
    <property type="term" value="P:protein transport"/>
    <property type="evidence" value="ECO:0007669"/>
    <property type="project" value="UniProtKB-UniRule"/>
</dbReference>
<sequence length="435" mass="48427">MKLVSVETPEKSVCKMTFSASPEELEAASNAVYERTRASYTIRGFKKGEADRAQIEADRGEHTFWYDAINDLMDKDVPALYDAAMAEHGFVAVDNPVYDLVSVKKDEGFVATATVALQPELNLTKTTGFTAECVTPEVTDKEIDNVLERRRAAAAELVPHKGPAVKGNIVHIDYEGLLEGKPFQGGTAKNQAVQLGSGRMIPGFEEGILGHKAGEEFEIFVTFPNRYHAKDLAGKPVVFKIKLIDVCVRQIPALNSDFAKKVANLDTMDELRAQVKQQLHDGKHAGALNRAKDQILTQLADASEGELPSVLVETTYQQQMEQIQQQLQMQRLSLDRYLSQIHETRESFTAKVRSSAEKTARVHMALLQIAQQENLVPTEEDIDKALAARAERAKKTLEEIKEKSDIPAMRRNEGIRKAADWVIEHSTIEDKAENQ</sequence>
<keyword evidence="6 12" id="KW-0697">Rotamase</keyword>
<dbReference type="NCBIfam" id="TIGR00115">
    <property type="entry name" value="tig"/>
    <property type="match status" value="1"/>
</dbReference>
<keyword evidence="5 12" id="KW-0132">Cell division</keyword>
<keyword evidence="7 12" id="KW-0143">Chaperone</keyword>
<evidence type="ECO:0000256" key="11">
    <source>
        <dbReference type="ARBA" id="ARBA00029986"/>
    </source>
</evidence>
<comment type="similarity">
    <text evidence="2 12 14">Belongs to the FKBP-type PPIase family. Tig subfamily.</text>
</comment>